<keyword evidence="2" id="KW-1133">Transmembrane helix</keyword>
<reference evidence="4" key="1">
    <citation type="journal article" date="2015" name="PLoS Genet.">
        <title>Genome Sequence and Transcriptome Analyses of Chrysochromulina tobin: Metabolic Tools for Enhanced Algal Fitness in the Prominent Order Prymnesiales (Haptophyceae).</title>
        <authorList>
            <person name="Hovde B.T."/>
            <person name="Deodato C.R."/>
            <person name="Hunsperger H.M."/>
            <person name="Ryken S.A."/>
            <person name="Yost W."/>
            <person name="Jha R.K."/>
            <person name="Patterson J."/>
            <person name="Monnat R.J. Jr."/>
            <person name="Barlow S.B."/>
            <person name="Starkenburg S.R."/>
            <person name="Cattolico R.A."/>
        </authorList>
    </citation>
    <scope>NUCLEOTIDE SEQUENCE</scope>
    <source>
        <strain evidence="4">CCMP291</strain>
    </source>
</reference>
<feature type="transmembrane region" description="Helical" evidence="2">
    <location>
        <begin position="187"/>
        <end position="208"/>
    </location>
</feature>
<name>A0A0M0JVV7_9EUKA</name>
<gene>
    <name evidence="3" type="ORF">Ctob_015546</name>
</gene>
<evidence type="ECO:0000313" key="4">
    <source>
        <dbReference type="Proteomes" id="UP000037460"/>
    </source>
</evidence>
<dbReference type="EMBL" id="JWZX01002227">
    <property type="protein sequence ID" value="KOO30437.1"/>
    <property type="molecule type" value="Genomic_DNA"/>
</dbReference>
<evidence type="ECO:0000256" key="1">
    <source>
        <dbReference type="SAM" id="MobiDB-lite"/>
    </source>
</evidence>
<feature type="compositionally biased region" description="Polar residues" evidence="1">
    <location>
        <begin position="49"/>
        <end position="70"/>
    </location>
</feature>
<organism evidence="3 4">
    <name type="scientific">Chrysochromulina tobinii</name>
    <dbReference type="NCBI Taxonomy" id="1460289"/>
    <lineage>
        <taxon>Eukaryota</taxon>
        <taxon>Haptista</taxon>
        <taxon>Haptophyta</taxon>
        <taxon>Prymnesiophyceae</taxon>
        <taxon>Prymnesiales</taxon>
        <taxon>Chrysochromulinaceae</taxon>
        <taxon>Chrysochromulina</taxon>
    </lineage>
</organism>
<feature type="region of interest" description="Disordered" evidence="1">
    <location>
        <begin position="23"/>
        <end position="70"/>
    </location>
</feature>
<dbReference type="Proteomes" id="UP000037460">
    <property type="component" value="Unassembled WGS sequence"/>
</dbReference>
<evidence type="ECO:0000256" key="2">
    <source>
        <dbReference type="SAM" id="Phobius"/>
    </source>
</evidence>
<keyword evidence="4" id="KW-1185">Reference proteome</keyword>
<keyword evidence="2" id="KW-0812">Transmembrane</keyword>
<dbReference type="AlphaFoldDB" id="A0A0M0JVV7"/>
<accession>A0A0M0JVV7</accession>
<sequence>MESDLIMLEAPALSARRVGALIDPGAPTATEPGACSSPRPPGVPRPSQDKTFSSPTAVGETPGSSYQLHEDNNTSVAAGQGATRDEPLAVHPGNTTATALTSTAIQSDETYSCELATINGEPGSLYQRNEGNASAASSEQTSYCVDITISITVDFAAMKSSVAAVLTSAAAATTLLGGDLKYRLSGYSIAIIAAVAVLAAVAFCSRLISDSE</sequence>
<proteinExistence type="predicted"/>
<evidence type="ECO:0000313" key="3">
    <source>
        <dbReference type="EMBL" id="KOO30437.1"/>
    </source>
</evidence>
<comment type="caution">
    <text evidence="3">The sequence shown here is derived from an EMBL/GenBank/DDBJ whole genome shotgun (WGS) entry which is preliminary data.</text>
</comment>
<protein>
    <submittedName>
        <fullName evidence="3">Uncharacterized protein</fullName>
    </submittedName>
</protein>
<keyword evidence="2" id="KW-0472">Membrane</keyword>